<keyword evidence="4" id="KW-1185">Reference proteome</keyword>
<evidence type="ECO:0000313" key="3">
    <source>
        <dbReference type="Proteomes" id="UP000516235"/>
    </source>
</evidence>
<dbReference type="Proteomes" id="UP000516235">
    <property type="component" value="Chromosome"/>
</dbReference>
<accession>A0A7H0JYM5</accession>
<dbReference type="SUPFAM" id="SSF55008">
    <property type="entry name" value="HMA, heavy metal-associated domain"/>
    <property type="match status" value="1"/>
</dbReference>
<dbReference type="KEGG" id="cluj:IAU68_10925"/>
<dbReference type="RefSeq" id="WP_171194565.1">
    <property type="nucleotide sequence ID" value="NZ_CP061032.1"/>
</dbReference>
<reference evidence="3 4" key="1">
    <citation type="submission" date="2020-08" db="EMBL/GenBank/DDBJ databases">
        <title>novel species in genus Corynebacterium.</title>
        <authorList>
            <person name="Zhang G."/>
        </authorList>
    </citation>
    <scope>NUCLEOTIDE SEQUENCE [LARGE SCALE GENOMIC DNA]</scope>
    <source>
        <strain evidence="2">Zg-917</strain>
        <strain evidence="3 4">zg-917</strain>
    </source>
</reference>
<gene>
    <name evidence="1" type="ORF">H7348_10335</name>
    <name evidence="2" type="ORF">IAU68_10925</name>
</gene>
<evidence type="ECO:0000313" key="4">
    <source>
        <dbReference type="Proteomes" id="UP000642876"/>
    </source>
</evidence>
<dbReference type="AlphaFoldDB" id="A0A7H0JYM5"/>
<dbReference type="EMBL" id="JACMYE010000009">
    <property type="protein sequence ID" value="MBC3179693.1"/>
    <property type="molecule type" value="Genomic_DNA"/>
</dbReference>
<evidence type="ECO:0000313" key="2">
    <source>
        <dbReference type="EMBL" id="QNP90141.1"/>
    </source>
</evidence>
<name>A0A7H0JYM5_9CORY</name>
<dbReference type="GO" id="GO:0046872">
    <property type="term" value="F:metal ion binding"/>
    <property type="evidence" value="ECO:0007669"/>
    <property type="project" value="InterPro"/>
</dbReference>
<organism evidence="2 3">
    <name type="scientific">Corynebacterium lujinxingii</name>
    <dbReference type="NCBI Taxonomy" id="2763010"/>
    <lineage>
        <taxon>Bacteria</taxon>
        <taxon>Bacillati</taxon>
        <taxon>Actinomycetota</taxon>
        <taxon>Actinomycetes</taxon>
        <taxon>Mycobacteriales</taxon>
        <taxon>Corynebacteriaceae</taxon>
        <taxon>Corynebacterium</taxon>
    </lineage>
</organism>
<evidence type="ECO:0000313" key="1">
    <source>
        <dbReference type="EMBL" id="MBC3179693.1"/>
    </source>
</evidence>
<sequence length="66" mass="7201">MTKTYRISGPDDEVAVASLADELSMVEGAHEVDIDIEQGILTVVGFIFTDEDVRLAAVNAGYELHY</sequence>
<dbReference type="InterPro" id="IPR036163">
    <property type="entry name" value="HMA_dom_sf"/>
</dbReference>
<proteinExistence type="predicted"/>
<dbReference type="Proteomes" id="UP000642876">
    <property type="component" value="Unassembled WGS sequence"/>
</dbReference>
<dbReference type="EMBL" id="CP061032">
    <property type="protein sequence ID" value="QNP90141.1"/>
    <property type="molecule type" value="Genomic_DNA"/>
</dbReference>
<protein>
    <submittedName>
        <fullName evidence="2">Transporter</fullName>
    </submittedName>
</protein>